<dbReference type="PROSITE" id="PS50021">
    <property type="entry name" value="CH"/>
    <property type="match status" value="1"/>
</dbReference>
<evidence type="ECO:0000313" key="3">
    <source>
        <dbReference type="EMBL" id="KAJ4461668.1"/>
    </source>
</evidence>
<evidence type="ECO:0000256" key="1">
    <source>
        <dbReference type="SAM" id="Coils"/>
    </source>
</evidence>
<gene>
    <name evidence="3" type="ORF">PAPYR_1789</name>
</gene>
<dbReference type="SMART" id="SM00033">
    <property type="entry name" value="CH"/>
    <property type="match status" value="1"/>
</dbReference>
<evidence type="ECO:0000313" key="4">
    <source>
        <dbReference type="Proteomes" id="UP001141327"/>
    </source>
</evidence>
<reference evidence="3" key="1">
    <citation type="journal article" date="2022" name="bioRxiv">
        <title>Genomics of Preaxostyla Flagellates Illuminates Evolutionary Transitions and the Path Towards Mitochondrial Loss.</title>
        <authorList>
            <person name="Novak L.V.F."/>
            <person name="Treitli S.C."/>
            <person name="Pyrih J."/>
            <person name="Halakuc P."/>
            <person name="Pipaliya S.V."/>
            <person name="Vacek V."/>
            <person name="Brzon O."/>
            <person name="Soukal P."/>
            <person name="Eme L."/>
            <person name="Dacks J.B."/>
            <person name="Karnkowska A."/>
            <person name="Elias M."/>
            <person name="Hampl V."/>
        </authorList>
    </citation>
    <scope>NUCLEOTIDE SEQUENCE</scope>
    <source>
        <strain evidence="3">RCP-MX</strain>
    </source>
</reference>
<evidence type="ECO:0000259" key="2">
    <source>
        <dbReference type="PROSITE" id="PS50021"/>
    </source>
</evidence>
<proteinExistence type="predicted"/>
<sequence>MSSITLSRNNRNAELYLARSRVLLRWMRDVLGDEGDGQKNFATVIQNGVLLCRVVQKLFNANKPADQQANFPFRAEISGNPAQQTQYSRDNVASCLKFAREHGVPGDFLCVPDDVVDAERRNPIAVMGCLFAIARIAQNQWGWTGLLPPASRDPILADLFKISANLKKLVADMGAIDFNPPEDISAEGLVACKDCVLLQSKVDVLTKKLAEVEAERDQLRAKMAALAAPEAPAAATL</sequence>
<comment type="caution">
    <text evidence="3">The sequence shown here is derived from an EMBL/GenBank/DDBJ whole genome shotgun (WGS) entry which is preliminary data.</text>
</comment>
<accession>A0ABQ8URA5</accession>
<dbReference type="CDD" id="cd00014">
    <property type="entry name" value="CH_SF"/>
    <property type="match status" value="1"/>
</dbReference>
<dbReference type="EMBL" id="JAPMOS010000006">
    <property type="protein sequence ID" value="KAJ4461668.1"/>
    <property type="molecule type" value="Genomic_DNA"/>
</dbReference>
<keyword evidence="1" id="KW-0175">Coiled coil</keyword>
<feature type="domain" description="Calponin-homology (CH)" evidence="2">
    <location>
        <begin position="17"/>
        <end position="138"/>
    </location>
</feature>
<dbReference type="Gene3D" id="1.10.418.10">
    <property type="entry name" value="Calponin-like domain"/>
    <property type="match status" value="1"/>
</dbReference>
<dbReference type="InterPro" id="IPR036872">
    <property type="entry name" value="CH_dom_sf"/>
</dbReference>
<organism evidence="3 4">
    <name type="scientific">Paratrimastix pyriformis</name>
    <dbReference type="NCBI Taxonomy" id="342808"/>
    <lineage>
        <taxon>Eukaryota</taxon>
        <taxon>Metamonada</taxon>
        <taxon>Preaxostyla</taxon>
        <taxon>Paratrimastigidae</taxon>
        <taxon>Paratrimastix</taxon>
    </lineage>
</organism>
<dbReference type="SUPFAM" id="SSF47576">
    <property type="entry name" value="Calponin-homology domain, CH-domain"/>
    <property type="match status" value="1"/>
</dbReference>
<dbReference type="Proteomes" id="UP001141327">
    <property type="component" value="Unassembled WGS sequence"/>
</dbReference>
<name>A0ABQ8URA5_9EUKA</name>
<protein>
    <recommendedName>
        <fullName evidence="2">Calponin-homology (CH) domain-containing protein</fullName>
    </recommendedName>
</protein>
<dbReference type="Pfam" id="PF00307">
    <property type="entry name" value="CH"/>
    <property type="match status" value="1"/>
</dbReference>
<dbReference type="InterPro" id="IPR001715">
    <property type="entry name" value="CH_dom"/>
</dbReference>
<keyword evidence="4" id="KW-1185">Reference proteome</keyword>
<feature type="coiled-coil region" evidence="1">
    <location>
        <begin position="195"/>
        <end position="222"/>
    </location>
</feature>